<protein>
    <submittedName>
        <fullName evidence="9">Unannotated protein</fullName>
    </submittedName>
</protein>
<dbReference type="GO" id="GO:0005524">
    <property type="term" value="F:ATP binding"/>
    <property type="evidence" value="ECO:0007669"/>
    <property type="project" value="UniProtKB-KW"/>
</dbReference>
<proteinExistence type="inferred from homology"/>
<keyword evidence="4" id="KW-0067">ATP-binding</keyword>
<organism evidence="9">
    <name type="scientific">freshwater metagenome</name>
    <dbReference type="NCBI Taxonomy" id="449393"/>
    <lineage>
        <taxon>unclassified sequences</taxon>
        <taxon>metagenomes</taxon>
        <taxon>ecological metagenomes</taxon>
    </lineage>
</organism>
<evidence type="ECO:0000259" key="8">
    <source>
        <dbReference type="Pfam" id="PF08335"/>
    </source>
</evidence>
<dbReference type="Gene3D" id="1.20.120.330">
    <property type="entry name" value="Nucleotidyltransferases domain 2"/>
    <property type="match status" value="2"/>
</dbReference>
<dbReference type="PANTHER" id="PTHR30621">
    <property type="entry name" value="GLUTAMINE SYNTHETASE ADENYLYLTRANSFERASE"/>
    <property type="match status" value="1"/>
</dbReference>
<dbReference type="GO" id="GO:0000820">
    <property type="term" value="P:regulation of glutamine family amino acid metabolic process"/>
    <property type="evidence" value="ECO:0007669"/>
    <property type="project" value="TreeGrafter"/>
</dbReference>
<evidence type="ECO:0000313" key="9">
    <source>
        <dbReference type="EMBL" id="CAB5023879.1"/>
    </source>
</evidence>
<dbReference type="Gene3D" id="1.20.120.1510">
    <property type="match status" value="1"/>
</dbReference>
<evidence type="ECO:0000259" key="7">
    <source>
        <dbReference type="Pfam" id="PF03710"/>
    </source>
</evidence>
<dbReference type="InterPro" id="IPR013546">
    <property type="entry name" value="PII_UdlTrfase/GS_AdlTrfase"/>
</dbReference>
<dbReference type="EMBL" id="CAFBOZ010000331">
    <property type="protein sequence ID" value="CAB5023879.1"/>
    <property type="molecule type" value="Genomic_DNA"/>
</dbReference>
<dbReference type="Pfam" id="PF08335">
    <property type="entry name" value="GlnD_UR_UTase"/>
    <property type="match status" value="2"/>
</dbReference>
<feature type="domain" description="Glutamate-ammonia ligase adenylyltransferase repeated" evidence="7">
    <location>
        <begin position="86"/>
        <end position="321"/>
    </location>
</feature>
<dbReference type="NCBIfam" id="NF010707">
    <property type="entry name" value="PRK14109.1"/>
    <property type="match status" value="1"/>
</dbReference>
<accession>A0A6J7R571</accession>
<dbReference type="Pfam" id="PF03710">
    <property type="entry name" value="GlnE"/>
    <property type="match status" value="2"/>
</dbReference>
<feature type="domain" description="PII-uridylyltransferase/Glutamine-synthetase adenylyltransferase" evidence="8">
    <location>
        <begin position="872"/>
        <end position="998"/>
    </location>
</feature>
<keyword evidence="5" id="KW-0460">Magnesium</keyword>
<dbReference type="InterPro" id="IPR043519">
    <property type="entry name" value="NT_sf"/>
</dbReference>
<dbReference type="HAMAP" id="MF_00802">
    <property type="entry name" value="GlnE"/>
    <property type="match status" value="1"/>
</dbReference>
<dbReference type="GO" id="GO:0008882">
    <property type="term" value="F:[glutamate-ammonia-ligase] adenylyltransferase activity"/>
    <property type="evidence" value="ECO:0007669"/>
    <property type="project" value="InterPro"/>
</dbReference>
<dbReference type="SUPFAM" id="SSF81301">
    <property type="entry name" value="Nucleotidyltransferase"/>
    <property type="match status" value="2"/>
</dbReference>
<keyword evidence="3" id="KW-0547">Nucleotide-binding</keyword>
<dbReference type="InterPro" id="IPR005190">
    <property type="entry name" value="GlnE_rpt_dom"/>
</dbReference>
<dbReference type="GO" id="GO:0005829">
    <property type="term" value="C:cytosol"/>
    <property type="evidence" value="ECO:0007669"/>
    <property type="project" value="TreeGrafter"/>
</dbReference>
<dbReference type="CDD" id="cd05401">
    <property type="entry name" value="NT_GlnE_GlnD_like"/>
    <property type="match status" value="2"/>
</dbReference>
<feature type="domain" description="Glutamate-ammonia ligase adenylyltransferase repeated" evidence="7">
    <location>
        <begin position="593"/>
        <end position="835"/>
    </location>
</feature>
<gene>
    <name evidence="9" type="ORF">UFOPK3992_01872</name>
</gene>
<evidence type="ECO:0000256" key="3">
    <source>
        <dbReference type="ARBA" id="ARBA00022741"/>
    </source>
</evidence>
<dbReference type="SUPFAM" id="SSF81593">
    <property type="entry name" value="Nucleotidyltransferase substrate binding subunit/domain"/>
    <property type="match status" value="2"/>
</dbReference>
<keyword evidence="2" id="KW-0548">Nucleotidyltransferase</keyword>
<evidence type="ECO:0000256" key="1">
    <source>
        <dbReference type="ARBA" id="ARBA00022679"/>
    </source>
</evidence>
<evidence type="ECO:0000256" key="2">
    <source>
        <dbReference type="ARBA" id="ARBA00022695"/>
    </source>
</evidence>
<reference evidence="9" key="1">
    <citation type="submission" date="2020-05" db="EMBL/GenBank/DDBJ databases">
        <authorList>
            <person name="Chiriac C."/>
            <person name="Salcher M."/>
            <person name="Ghai R."/>
            <person name="Kavagutti S V."/>
        </authorList>
    </citation>
    <scope>NUCLEOTIDE SEQUENCE</scope>
</reference>
<evidence type="ECO:0000256" key="4">
    <source>
        <dbReference type="ARBA" id="ARBA00022840"/>
    </source>
</evidence>
<sequence>MPRGERRESLSARLRRLGVNDPDAAVLLLAEGGMSALDCDDDEVLDDLTRAADPDAALRGLARVVAQAGGAGVVDQVLADPVLRVRLWAVLGLSRALEEHLVRHPEQVSVLREGAPIPDREGMREGLLLAVGADPRAGEPVSSLVGEAALNAVRVEYRRRVLHLAARDLTDEVGMEVVGRELADLADGVLEAALAIGRAGLPAGSAPCRIAVIGLGKSGARELNYVSDVDVVFVAEAIGDGDEGAALETASRLAKSLIHTCITATAEGSIWEVDPGLRPEGKSGALVRTLDSHMDYYARWAKTWEFQALLKARPSAGDGSLGDGYVSATLPGVWSAADRDDFVTDVQAMRRRVEEHIPSREVDREIKLGPGGLRDVEFAVQLLQLVHGRTDVMLRSPTTLTALEALATWGYVGRDDASTLAAAYRFARTLEHRLQLRRLRRTHLLPDDEPELRVLGRSMGFRSDPVAELTAEWKRHQREVRRLHEKLFYRPLLQAVARLESGEARLTPEAAHQRLEALGYVDPEGALRHLEALTSGVTRRSAIQRTLLPVLLGWFADTPDPDAALLGFRRVSEALGATPWYLRLLRDESVAAQRLAVLLGSSRLATDLLMRSPDAVGLLAHDDDLIPRSRAALVSEGFSAVERQDDPVEAVRTVRGIRRRELFRIAAADVLGMLSIEQVGAALSDVAAATVTGALHASVRSVSARRVEAGAGSTLPTRFAVISLGRLGGGECGYGSDADVMFVHEPLPGADEQDAADTAFELANEVRSLLMTPSTDPPLEVDADLRPDGRQGPLVRSLEAYEAYYERWSAGWESQALLRAAPLAGDDELIERFLAMIAPLRYPVAGLGEAELREIRRIKARVESERLPRGANPSLHTKLGRGGLSDVEWTVQVIQLKHAHEVPSLRVTGTSAAVEAATQAGLLEADDARTLVEAWTFAQRVRNAVMLVRGRAGDMVPVDVVEGRAVAELLGYQPDEAQRLVDDYQRVTRRARGVVERVFYA</sequence>
<keyword evidence="6" id="KW-0511">Multifunctional enzyme</keyword>
<dbReference type="AlphaFoldDB" id="A0A6J7R571"/>
<dbReference type="InterPro" id="IPR023057">
    <property type="entry name" value="GlnE"/>
</dbReference>
<dbReference type="PANTHER" id="PTHR30621:SF0">
    <property type="entry name" value="BIFUNCTIONAL GLUTAMINE SYNTHETASE ADENYLYLTRANSFERASE_ADENYLYL-REMOVING ENZYME"/>
    <property type="match status" value="1"/>
</dbReference>
<name>A0A6J7R571_9ZZZZ</name>
<keyword evidence="1" id="KW-0808">Transferase</keyword>
<evidence type="ECO:0000256" key="6">
    <source>
        <dbReference type="ARBA" id="ARBA00023268"/>
    </source>
</evidence>
<evidence type="ECO:0000256" key="5">
    <source>
        <dbReference type="ARBA" id="ARBA00022842"/>
    </source>
</evidence>
<dbReference type="Gene3D" id="3.30.460.10">
    <property type="entry name" value="Beta Polymerase, domain 2"/>
    <property type="match status" value="2"/>
</dbReference>
<feature type="domain" description="PII-uridylyltransferase/Glutamine-synthetase adenylyltransferase" evidence="8">
    <location>
        <begin position="348"/>
        <end position="488"/>
    </location>
</feature>